<evidence type="ECO:0000259" key="5">
    <source>
        <dbReference type="SMART" id="SM00419"/>
    </source>
</evidence>
<keyword evidence="1" id="KW-0805">Transcription regulation</keyword>
<gene>
    <name evidence="6" type="ORF">G3561_07660</name>
    <name evidence="7" type="ORF">GCE86_12820</name>
</gene>
<dbReference type="InterPro" id="IPR051011">
    <property type="entry name" value="Metal_resp_trans_reg"/>
</dbReference>
<keyword evidence="8" id="KW-1185">Reference proteome</keyword>
<evidence type="ECO:0000256" key="2">
    <source>
        <dbReference type="ARBA" id="ARBA00023125"/>
    </source>
</evidence>
<evidence type="ECO:0000259" key="4">
    <source>
        <dbReference type="SMART" id="SM00418"/>
    </source>
</evidence>
<dbReference type="GO" id="GO:0003700">
    <property type="term" value="F:DNA-binding transcription factor activity"/>
    <property type="evidence" value="ECO:0007669"/>
    <property type="project" value="InterPro"/>
</dbReference>
<evidence type="ECO:0000313" key="8">
    <source>
        <dbReference type="Proteomes" id="UP000402241"/>
    </source>
</evidence>
<dbReference type="InterPro" id="IPR011991">
    <property type="entry name" value="ArsR-like_HTH"/>
</dbReference>
<dbReference type="InterPro" id="IPR001845">
    <property type="entry name" value="HTH_ArsR_DNA-bd_dom"/>
</dbReference>
<dbReference type="Pfam" id="PF12840">
    <property type="entry name" value="HTH_20"/>
    <property type="match status" value="1"/>
</dbReference>
<dbReference type="PANTHER" id="PTHR43132:SF8">
    <property type="entry name" value="HTH-TYPE TRANSCRIPTIONAL REGULATOR KMTR"/>
    <property type="match status" value="1"/>
</dbReference>
<reference evidence="7 8" key="1">
    <citation type="submission" date="2019-10" db="EMBL/GenBank/DDBJ databases">
        <title>Genome Sequence of Micromonospora terminaliae DSM 101760.</title>
        <authorList>
            <person name="Guo L."/>
        </authorList>
    </citation>
    <scope>NUCLEOTIDE SEQUENCE [LARGE SCALE GENOMIC DNA]</scope>
    <source>
        <strain evidence="7 8">DSM 101760</strain>
    </source>
</reference>
<organism evidence="6 9">
    <name type="scientific">Micromonospora terminaliae</name>
    <dbReference type="NCBI Taxonomy" id="1914461"/>
    <lineage>
        <taxon>Bacteria</taxon>
        <taxon>Bacillati</taxon>
        <taxon>Actinomycetota</taxon>
        <taxon>Actinomycetes</taxon>
        <taxon>Micromonosporales</taxon>
        <taxon>Micromonosporaceae</taxon>
        <taxon>Micromonospora</taxon>
    </lineage>
</organism>
<dbReference type="EMBL" id="JAAHBZ010000002">
    <property type="protein sequence ID" value="NES27428.1"/>
    <property type="molecule type" value="Genomic_DNA"/>
</dbReference>
<dbReference type="CDD" id="cd00090">
    <property type="entry name" value="HTH_ARSR"/>
    <property type="match status" value="1"/>
</dbReference>
<dbReference type="InterPro" id="IPR036388">
    <property type="entry name" value="WH-like_DNA-bd_sf"/>
</dbReference>
<dbReference type="SMART" id="SM00418">
    <property type="entry name" value="HTH_ARSR"/>
    <property type="match status" value="1"/>
</dbReference>
<evidence type="ECO:0000313" key="7">
    <source>
        <dbReference type="EMBL" id="QGL47831.1"/>
    </source>
</evidence>
<dbReference type="InterPro" id="IPR036390">
    <property type="entry name" value="WH_DNA-bd_sf"/>
</dbReference>
<feature type="domain" description="HTH arsR-type" evidence="4">
    <location>
        <begin position="275"/>
        <end position="350"/>
    </location>
</feature>
<dbReference type="SUPFAM" id="SSF46785">
    <property type="entry name" value="Winged helix' DNA-binding domain"/>
    <property type="match status" value="1"/>
</dbReference>
<keyword evidence="3" id="KW-0804">Transcription</keyword>
<dbReference type="Pfam" id="PF19361">
    <property type="entry name" value="DUF5937"/>
    <property type="match status" value="1"/>
</dbReference>
<evidence type="ECO:0000256" key="3">
    <source>
        <dbReference type="ARBA" id="ARBA00023163"/>
    </source>
</evidence>
<dbReference type="InterPro" id="IPR045981">
    <property type="entry name" value="DUF5937"/>
</dbReference>
<dbReference type="Gene3D" id="1.10.10.10">
    <property type="entry name" value="Winged helix-like DNA-binding domain superfamily/Winged helix DNA-binding domain"/>
    <property type="match status" value="1"/>
</dbReference>
<dbReference type="PANTHER" id="PTHR43132">
    <property type="entry name" value="ARSENICAL RESISTANCE OPERON REPRESSOR ARSR-RELATED"/>
    <property type="match status" value="1"/>
</dbReference>
<feature type="domain" description="HTH crp-type" evidence="5">
    <location>
        <begin position="287"/>
        <end position="336"/>
    </location>
</feature>
<evidence type="ECO:0000313" key="6">
    <source>
        <dbReference type="EMBL" id="NES27428.1"/>
    </source>
</evidence>
<keyword evidence="2" id="KW-0238">DNA-binding</keyword>
<dbReference type="Proteomes" id="UP000402241">
    <property type="component" value="Chromosome"/>
</dbReference>
<dbReference type="GO" id="GO:0003677">
    <property type="term" value="F:DNA binding"/>
    <property type="evidence" value="ECO:0007669"/>
    <property type="project" value="UniProtKB-KW"/>
</dbReference>
<name>A0AAJ2ZEJ1_9ACTN</name>
<sequence length="356" mass="38154">MTGTLVGGAAVVDKFEPGRIRREVRVLSVAVGVRDLAGIRFAISPLWEAVASVRVLRSPDWFPAHQLWHRQVRPRLSVVDWRLLADLVPMPTVVIPGFVCPPPPSALPTIDWELAVLAATPPEVVRAGLDELPGPRPPRLADLYADPPAGLARLTQVIADYVEVAIAPYWPRMRTLLEREVLVGAGRMATDGVRGLLNRIDPYVTWDDGTLHVDHLTRAGTADLGGRGLLLVPSVFGGARVWSNLSERTSQPLLRYPARAVGTLWERSAAPASAALARVLGRTRATLLHELAVPAATTELARRCGLSAGTVSHHLTALRDAGLVGTHRAGRFLLYARTSSAEALLAGAGSPEPGDG</sequence>
<dbReference type="AlphaFoldDB" id="A0AAJ2ZEJ1"/>
<dbReference type="EMBL" id="CP045309">
    <property type="protein sequence ID" value="QGL47831.1"/>
    <property type="molecule type" value="Genomic_DNA"/>
</dbReference>
<dbReference type="InterPro" id="IPR012318">
    <property type="entry name" value="HTH_CRP"/>
</dbReference>
<proteinExistence type="predicted"/>
<dbReference type="SMART" id="SM00419">
    <property type="entry name" value="HTH_CRP"/>
    <property type="match status" value="1"/>
</dbReference>
<reference evidence="6 9" key="2">
    <citation type="submission" date="2020-02" db="EMBL/GenBank/DDBJ databases">
        <title>WGS of Micromonospora spp. isolated from hot spring.</title>
        <authorList>
            <person name="Thawai C."/>
        </authorList>
    </citation>
    <scope>NUCLEOTIDE SEQUENCE [LARGE SCALE GENOMIC DNA]</scope>
    <source>
        <strain evidence="6 9">TMS7</strain>
    </source>
</reference>
<evidence type="ECO:0000256" key="1">
    <source>
        <dbReference type="ARBA" id="ARBA00023015"/>
    </source>
</evidence>
<protein>
    <submittedName>
        <fullName evidence="7">Helix-turn-helix domain-containing protein</fullName>
    </submittedName>
    <submittedName>
        <fullName evidence="6">Winged helix-turn-helix transcriptional regulator</fullName>
    </submittedName>
</protein>
<accession>A0AAJ2ZEJ1</accession>
<dbReference type="Proteomes" id="UP000477779">
    <property type="component" value="Unassembled WGS sequence"/>
</dbReference>
<evidence type="ECO:0000313" key="9">
    <source>
        <dbReference type="Proteomes" id="UP000477779"/>
    </source>
</evidence>